<keyword evidence="4" id="KW-0408">Iron</keyword>
<evidence type="ECO:0000256" key="1">
    <source>
        <dbReference type="ARBA" id="ARBA00022714"/>
    </source>
</evidence>
<evidence type="ECO:0000256" key="4">
    <source>
        <dbReference type="ARBA" id="ARBA00023004"/>
    </source>
</evidence>
<dbReference type="PANTHER" id="PTHR21266">
    <property type="entry name" value="IRON-SULFUR DOMAIN CONTAINING PROTEIN"/>
    <property type="match status" value="1"/>
</dbReference>
<dbReference type="PROSITE" id="PS51296">
    <property type="entry name" value="RIESKE"/>
    <property type="match status" value="1"/>
</dbReference>
<dbReference type="Proteomes" id="UP000051936">
    <property type="component" value="Unassembled WGS sequence"/>
</dbReference>
<dbReference type="InterPro" id="IPR017941">
    <property type="entry name" value="Rieske_2Fe-2S"/>
</dbReference>
<dbReference type="PANTHER" id="PTHR21266:SF60">
    <property type="entry name" value="3-KETOSTEROID-9-ALPHA-MONOOXYGENASE, OXYGENASE COMPONENT"/>
    <property type="match status" value="1"/>
</dbReference>
<dbReference type="Pfam" id="PF19112">
    <property type="entry name" value="VanA_C"/>
    <property type="match status" value="1"/>
</dbReference>
<evidence type="ECO:0000256" key="3">
    <source>
        <dbReference type="ARBA" id="ARBA00023002"/>
    </source>
</evidence>
<comment type="caution">
    <text evidence="8">The sequence shown here is derived from an EMBL/GenBank/DDBJ whole genome shotgun (WGS) entry which is preliminary data.</text>
</comment>
<evidence type="ECO:0000313" key="8">
    <source>
        <dbReference type="EMBL" id="KRQ17133.1"/>
    </source>
</evidence>
<dbReference type="GO" id="GO:0016491">
    <property type="term" value="F:oxidoreductase activity"/>
    <property type="evidence" value="ECO:0007669"/>
    <property type="project" value="UniProtKB-KW"/>
</dbReference>
<name>A0A0R3E9L4_9BRAD</name>
<accession>A0A0R3E9L4</accession>
<dbReference type="GO" id="GO:0051537">
    <property type="term" value="F:2 iron, 2 sulfur cluster binding"/>
    <property type="evidence" value="ECO:0007669"/>
    <property type="project" value="UniProtKB-KW"/>
</dbReference>
<dbReference type="Gene3D" id="3.90.380.10">
    <property type="entry name" value="Naphthalene 1,2-dioxygenase Alpha Subunit, Chain A, domain 1"/>
    <property type="match status" value="1"/>
</dbReference>
<evidence type="ECO:0000313" key="9">
    <source>
        <dbReference type="Proteomes" id="UP000051936"/>
    </source>
</evidence>
<dbReference type="Gene3D" id="2.102.10.10">
    <property type="entry name" value="Rieske [2Fe-2S] iron-sulphur domain"/>
    <property type="match status" value="1"/>
</dbReference>
<keyword evidence="5" id="KW-0411">Iron-sulfur</keyword>
<organism evidence="8 9">
    <name type="scientific">Bradyrhizobium manausense</name>
    <dbReference type="NCBI Taxonomy" id="989370"/>
    <lineage>
        <taxon>Bacteria</taxon>
        <taxon>Pseudomonadati</taxon>
        <taxon>Pseudomonadota</taxon>
        <taxon>Alphaproteobacteria</taxon>
        <taxon>Hyphomicrobiales</taxon>
        <taxon>Nitrobacteraceae</taxon>
        <taxon>Bradyrhizobium</taxon>
    </lineage>
</organism>
<gene>
    <name evidence="8" type="ORF">AOQ71_02750</name>
</gene>
<dbReference type="SUPFAM" id="SSF50022">
    <property type="entry name" value="ISP domain"/>
    <property type="match status" value="1"/>
</dbReference>
<dbReference type="CDD" id="cd03469">
    <property type="entry name" value="Rieske_RO_Alpha_N"/>
    <property type="match status" value="1"/>
</dbReference>
<dbReference type="AlphaFoldDB" id="A0A0R3E9L4"/>
<feature type="region of interest" description="Disordered" evidence="6">
    <location>
        <begin position="1"/>
        <end position="20"/>
    </location>
</feature>
<dbReference type="InterPro" id="IPR050584">
    <property type="entry name" value="Cholesterol_7-desaturase"/>
</dbReference>
<evidence type="ECO:0000259" key="7">
    <source>
        <dbReference type="PROSITE" id="PS51296"/>
    </source>
</evidence>
<dbReference type="InterPro" id="IPR044043">
    <property type="entry name" value="VanA_C_cat"/>
</dbReference>
<dbReference type="InterPro" id="IPR036922">
    <property type="entry name" value="Rieske_2Fe-2S_sf"/>
</dbReference>
<dbReference type="EMBL" id="LJYG01000016">
    <property type="protein sequence ID" value="KRQ17133.1"/>
    <property type="molecule type" value="Genomic_DNA"/>
</dbReference>
<dbReference type="SUPFAM" id="SSF55961">
    <property type="entry name" value="Bet v1-like"/>
    <property type="match status" value="1"/>
</dbReference>
<dbReference type="Pfam" id="PF00355">
    <property type="entry name" value="Rieske"/>
    <property type="match status" value="1"/>
</dbReference>
<evidence type="ECO:0000256" key="2">
    <source>
        <dbReference type="ARBA" id="ARBA00022723"/>
    </source>
</evidence>
<keyword evidence="1" id="KW-0001">2Fe-2S</keyword>
<evidence type="ECO:0000256" key="5">
    <source>
        <dbReference type="ARBA" id="ARBA00023014"/>
    </source>
</evidence>
<reference evidence="8 9" key="1">
    <citation type="submission" date="2015-09" db="EMBL/GenBank/DDBJ databases">
        <title>Draft Genome Sequence of Bradyrhizobium manausense Strain BR 3351T, a Novel Symbiotic Nitrogen-Fixing Alphaproteobacterium Isolated from Brazilian Amazon Rain Forest.</title>
        <authorList>
            <person name="De Araujo J.L."/>
            <person name="Zilli J.E."/>
        </authorList>
    </citation>
    <scope>NUCLEOTIDE SEQUENCE [LARGE SCALE GENOMIC DNA]</scope>
    <source>
        <strain evidence="8 9">BR3351</strain>
    </source>
</reference>
<dbReference type="OrthoDB" id="9800776at2"/>
<protein>
    <submittedName>
        <fullName evidence="8">Ferredoxin</fullName>
    </submittedName>
</protein>
<dbReference type="GO" id="GO:0046872">
    <property type="term" value="F:metal ion binding"/>
    <property type="evidence" value="ECO:0007669"/>
    <property type="project" value="UniProtKB-KW"/>
</dbReference>
<evidence type="ECO:0000256" key="6">
    <source>
        <dbReference type="SAM" id="MobiDB-lite"/>
    </source>
</evidence>
<proteinExistence type="predicted"/>
<feature type="domain" description="Rieske" evidence="7">
    <location>
        <begin position="29"/>
        <end position="131"/>
    </location>
</feature>
<keyword evidence="3" id="KW-0560">Oxidoreductase</keyword>
<dbReference type="STRING" id="989370.AOQ71_02750"/>
<keyword evidence="9" id="KW-1185">Reference proteome</keyword>
<sequence length="353" mass="39854">MNSVRNAAGTDANQAPADLRQVGSHPDHWYPLAWSQEVKRGRAFASSFAGEPIVIVRTEAGDLFALEDRCAHRQVPLSKGVVKDCHLRCCYHGWSYDSSGRCVDVPYLGKDKLPNGVRAYPCCELDGVVLVWPGRLPAKLPPTTLGAAADRAYKTRRFGRVVNCHYTFMHENLMDMNHQFLHRRTTGKVGPRYLGKRSGEGWMELDYSFRRPGERAPLGESMIVGSLRAPSAAPRDLMTIRTDYPHQSLRLWTSGEKPVLHVWLGYTPVDADQRKNQTFIMLSVRRPKIPGVLELAWPFLAKFTDRVFDEDREIVETEQAAYDAQGGDWNQEVFPAIRDLRELLALQGGRNHA</sequence>
<keyword evidence="2" id="KW-0479">Metal-binding</keyword>